<dbReference type="InterPro" id="IPR007197">
    <property type="entry name" value="rSAM"/>
</dbReference>
<dbReference type="RefSeq" id="WP_091732055.1">
    <property type="nucleotide sequence ID" value="NZ_FNQE01000032.1"/>
</dbReference>
<dbReference type="Pfam" id="PF13311">
    <property type="entry name" value="DUF4080"/>
    <property type="match status" value="1"/>
</dbReference>
<dbReference type="SFLD" id="SFLDG01123">
    <property type="entry name" value="methyltransferase_(Class_B)"/>
    <property type="match status" value="1"/>
</dbReference>
<dbReference type="PANTHER" id="PTHR43409:SF16">
    <property type="entry name" value="SLR0320 PROTEIN"/>
    <property type="match status" value="1"/>
</dbReference>
<keyword evidence="5" id="KW-0411">Iron-sulfur</keyword>
<dbReference type="InterPro" id="IPR006158">
    <property type="entry name" value="Cobalamin-bd"/>
</dbReference>
<gene>
    <name evidence="8" type="ORF">SAMN05660462_02590</name>
</gene>
<keyword evidence="2" id="KW-0949">S-adenosyl-L-methionine</keyword>
<evidence type="ECO:0000259" key="6">
    <source>
        <dbReference type="PROSITE" id="PS51332"/>
    </source>
</evidence>
<dbReference type="PANTHER" id="PTHR43409">
    <property type="entry name" value="ANAEROBIC MAGNESIUM-PROTOPORPHYRIN IX MONOMETHYL ESTER CYCLASE-RELATED"/>
    <property type="match status" value="1"/>
</dbReference>
<dbReference type="Pfam" id="PF02310">
    <property type="entry name" value="B12-binding"/>
    <property type="match status" value="1"/>
</dbReference>
<keyword evidence="3" id="KW-0479">Metal-binding</keyword>
<evidence type="ECO:0000313" key="9">
    <source>
        <dbReference type="Proteomes" id="UP000198625"/>
    </source>
</evidence>
<dbReference type="SUPFAM" id="SSF52242">
    <property type="entry name" value="Cobalamin (vitamin B12)-binding domain"/>
    <property type="match status" value="1"/>
</dbReference>
<dbReference type="InterPro" id="IPR023404">
    <property type="entry name" value="rSAM_horseshoe"/>
</dbReference>
<evidence type="ECO:0000256" key="3">
    <source>
        <dbReference type="ARBA" id="ARBA00022723"/>
    </source>
</evidence>
<dbReference type="SUPFAM" id="SSF102114">
    <property type="entry name" value="Radical SAM enzymes"/>
    <property type="match status" value="1"/>
</dbReference>
<feature type="domain" description="Radical SAM core" evidence="7">
    <location>
        <begin position="173"/>
        <end position="403"/>
    </location>
</feature>
<name>A0A1H3RVR4_9FIRM</name>
<evidence type="ECO:0000256" key="2">
    <source>
        <dbReference type="ARBA" id="ARBA00022691"/>
    </source>
</evidence>
<dbReference type="Proteomes" id="UP000198625">
    <property type="component" value="Unassembled WGS sequence"/>
</dbReference>
<keyword evidence="4" id="KW-0408">Iron</keyword>
<dbReference type="PROSITE" id="PS51918">
    <property type="entry name" value="RADICAL_SAM"/>
    <property type="match status" value="1"/>
</dbReference>
<dbReference type="OrthoDB" id="9801424at2"/>
<proteinExistence type="predicted"/>
<comment type="cofactor">
    <cofactor evidence="1">
        <name>[4Fe-4S] cluster</name>
        <dbReference type="ChEBI" id="CHEBI:49883"/>
    </cofactor>
</comment>
<keyword evidence="9" id="KW-1185">Reference proteome</keyword>
<evidence type="ECO:0000259" key="7">
    <source>
        <dbReference type="PROSITE" id="PS51918"/>
    </source>
</evidence>
<dbReference type="EMBL" id="FNQE01000032">
    <property type="protein sequence ID" value="SDZ29813.1"/>
    <property type="molecule type" value="Genomic_DNA"/>
</dbReference>
<accession>A0A1H3RVR4</accession>
<dbReference type="GO" id="GO:0051539">
    <property type="term" value="F:4 iron, 4 sulfur cluster binding"/>
    <property type="evidence" value="ECO:0007669"/>
    <property type="project" value="UniProtKB-KW"/>
</dbReference>
<dbReference type="GO" id="GO:0005829">
    <property type="term" value="C:cytosol"/>
    <property type="evidence" value="ECO:0007669"/>
    <property type="project" value="TreeGrafter"/>
</dbReference>
<dbReference type="InterPro" id="IPR006638">
    <property type="entry name" value="Elp3/MiaA/NifB-like_rSAM"/>
</dbReference>
<sequence>MKILITTLNSKFIHTSLSIRYLKSFVRNDFPDIQIEEYTINQNNDYIAGEIFKKNLDVVAFSCYIWNISSILQISEVLKIANPNIKIILGGPEVSFDGEEILKKSPFVDFIIYGEGEETFKELLLTLNNNENALKDIKGLIFRENEKICINEPRPLIQNLDVIPSPFDYNLNDFKNRIVYFESSRGCPFNCKFCLSSTIKGVRFFSIERVKEDLQKLINAKVKQVKFVDRTFNAKKEYALEIMKFVMEQEVEDINFHFEVTAHLLDDEILDFLKAVPEGLFQFEIGVQSTNPKTLEAIDRKTNTQKLMEVVKKIKSFNNIHQHLDLIAGLPYEDYDSFRKSFNDIYLLRPEKLQLGFLKLLKGSDLRNKKELYGYKFLDKPPYEVFQSKYIKYIEMLKLKVIEDLVEKYANELYFENSLNYVINSYFDQPFDFYESFAEYWEGKCHDSKAHSRVDLYRILLEFYHEVVNENVELFRNIVKFDYLYNTKTATIPEFIDTRKTNKLKQMRHEFLKNLENLQIYLPDYLDVPPKKIVNEVHFEEFNYDILKFIDSNFESNSISPSRTIILFVYDFDNKVFNRCKSFNVTDDFINMESD</sequence>
<dbReference type="InterPro" id="IPR058240">
    <property type="entry name" value="rSAM_sf"/>
</dbReference>
<dbReference type="InterPro" id="IPR051198">
    <property type="entry name" value="BchE-like"/>
</dbReference>
<dbReference type="SFLD" id="SFLDG01082">
    <property type="entry name" value="B12-binding_domain_containing"/>
    <property type="match status" value="1"/>
</dbReference>
<dbReference type="InterPro" id="IPR036724">
    <property type="entry name" value="Cobalamin-bd_sf"/>
</dbReference>
<dbReference type="GO" id="GO:0003824">
    <property type="term" value="F:catalytic activity"/>
    <property type="evidence" value="ECO:0007669"/>
    <property type="project" value="InterPro"/>
</dbReference>
<dbReference type="STRING" id="415015.SAMN05660462_02590"/>
<evidence type="ECO:0000256" key="5">
    <source>
        <dbReference type="ARBA" id="ARBA00023014"/>
    </source>
</evidence>
<reference evidence="8 9" key="1">
    <citation type="submission" date="2016-10" db="EMBL/GenBank/DDBJ databases">
        <authorList>
            <person name="de Groot N.N."/>
        </authorList>
    </citation>
    <scope>NUCLEOTIDE SEQUENCE [LARGE SCALE GENOMIC DNA]</scope>
    <source>
        <strain evidence="8 9">DSM 21650</strain>
    </source>
</reference>
<dbReference type="CDD" id="cd01335">
    <property type="entry name" value="Radical_SAM"/>
    <property type="match status" value="1"/>
</dbReference>
<dbReference type="PROSITE" id="PS51332">
    <property type="entry name" value="B12_BINDING"/>
    <property type="match status" value="1"/>
</dbReference>
<dbReference type="AlphaFoldDB" id="A0A1H3RVR4"/>
<dbReference type="SMART" id="SM00729">
    <property type="entry name" value="Elp3"/>
    <property type="match status" value="1"/>
</dbReference>
<dbReference type="InterPro" id="IPR025288">
    <property type="entry name" value="DUF4080"/>
</dbReference>
<dbReference type="InterPro" id="IPR034466">
    <property type="entry name" value="Methyltransferase_Class_B"/>
</dbReference>
<dbReference type="Pfam" id="PF04055">
    <property type="entry name" value="Radical_SAM"/>
    <property type="match status" value="1"/>
</dbReference>
<evidence type="ECO:0000256" key="4">
    <source>
        <dbReference type="ARBA" id="ARBA00023004"/>
    </source>
</evidence>
<evidence type="ECO:0000256" key="1">
    <source>
        <dbReference type="ARBA" id="ARBA00001966"/>
    </source>
</evidence>
<feature type="domain" description="B12-binding" evidence="6">
    <location>
        <begin position="1"/>
        <end position="134"/>
    </location>
</feature>
<dbReference type="GO" id="GO:0031419">
    <property type="term" value="F:cobalamin binding"/>
    <property type="evidence" value="ECO:0007669"/>
    <property type="project" value="InterPro"/>
</dbReference>
<dbReference type="GO" id="GO:0046872">
    <property type="term" value="F:metal ion binding"/>
    <property type="evidence" value="ECO:0007669"/>
    <property type="project" value="UniProtKB-KW"/>
</dbReference>
<evidence type="ECO:0000313" key="8">
    <source>
        <dbReference type="EMBL" id="SDZ29813.1"/>
    </source>
</evidence>
<protein>
    <submittedName>
        <fullName evidence="8">Radical SAM superfamily enzyme YgiQ, UPF0313 family</fullName>
    </submittedName>
</protein>
<dbReference type="Gene3D" id="3.80.30.20">
    <property type="entry name" value="tm_1862 like domain"/>
    <property type="match status" value="1"/>
</dbReference>
<organism evidence="8 9">
    <name type="scientific">Proteiniborus ethanoligenes</name>
    <dbReference type="NCBI Taxonomy" id="415015"/>
    <lineage>
        <taxon>Bacteria</taxon>
        <taxon>Bacillati</taxon>
        <taxon>Bacillota</taxon>
        <taxon>Clostridia</taxon>
        <taxon>Eubacteriales</taxon>
        <taxon>Proteiniborus</taxon>
    </lineage>
</organism>
<dbReference type="SFLD" id="SFLDS00029">
    <property type="entry name" value="Radical_SAM"/>
    <property type="match status" value="1"/>
</dbReference>
<dbReference type="CDD" id="cd02068">
    <property type="entry name" value="radical_SAM_B12_BD"/>
    <property type="match status" value="1"/>
</dbReference>
<dbReference type="Gene3D" id="3.40.50.280">
    <property type="entry name" value="Cobalamin-binding domain"/>
    <property type="match status" value="1"/>
</dbReference>